<evidence type="ECO:0000313" key="2">
    <source>
        <dbReference type="Proteomes" id="UP000277457"/>
    </source>
</evidence>
<dbReference type="EMBL" id="QMPY01000068">
    <property type="protein sequence ID" value="RLE07774.1"/>
    <property type="molecule type" value="Genomic_DNA"/>
</dbReference>
<protein>
    <recommendedName>
        <fullName evidence="3">DNA-binding protein</fullName>
    </recommendedName>
</protein>
<dbReference type="SUPFAM" id="SSF47729">
    <property type="entry name" value="IHF-like DNA-binding proteins"/>
    <property type="match status" value="1"/>
</dbReference>
<sequence>MRQKTGEIIQIPAKQVPRFRAGKNLREKIG</sequence>
<dbReference type="AlphaFoldDB" id="A0A662D538"/>
<dbReference type="GO" id="GO:0030527">
    <property type="term" value="F:structural constituent of chromatin"/>
    <property type="evidence" value="ECO:0007669"/>
    <property type="project" value="InterPro"/>
</dbReference>
<dbReference type="InterPro" id="IPR000119">
    <property type="entry name" value="Hist_DNA-bd"/>
</dbReference>
<dbReference type="Proteomes" id="UP000277457">
    <property type="component" value="Unassembled WGS sequence"/>
</dbReference>
<name>A0A662D538_UNCAE</name>
<evidence type="ECO:0000313" key="1">
    <source>
        <dbReference type="EMBL" id="RLE07774.1"/>
    </source>
</evidence>
<accession>A0A662D538</accession>
<gene>
    <name evidence="1" type="ORF">DRZ78_02380</name>
</gene>
<proteinExistence type="predicted"/>
<evidence type="ECO:0008006" key="3">
    <source>
        <dbReference type="Google" id="ProtNLM"/>
    </source>
</evidence>
<dbReference type="InterPro" id="IPR010992">
    <property type="entry name" value="IHF-like_DNA-bd_dom_sf"/>
</dbReference>
<dbReference type="Pfam" id="PF00216">
    <property type="entry name" value="Bac_DNA_binding"/>
    <property type="match status" value="1"/>
</dbReference>
<comment type="caution">
    <text evidence="1">The sequence shown here is derived from an EMBL/GenBank/DDBJ whole genome shotgun (WGS) entry which is preliminary data.</text>
</comment>
<dbReference type="GO" id="GO:0003677">
    <property type="term" value="F:DNA binding"/>
    <property type="evidence" value="ECO:0007669"/>
    <property type="project" value="InterPro"/>
</dbReference>
<organism evidence="1 2">
    <name type="scientific">Aerophobetes bacterium</name>
    <dbReference type="NCBI Taxonomy" id="2030807"/>
    <lineage>
        <taxon>Bacteria</taxon>
        <taxon>Candidatus Aerophobota</taxon>
    </lineage>
</organism>
<reference evidence="1 2" key="1">
    <citation type="submission" date="2018-06" db="EMBL/GenBank/DDBJ databases">
        <title>Extensive metabolic versatility and redundancy in microbially diverse, dynamic hydrothermal sediments.</title>
        <authorList>
            <person name="Dombrowski N."/>
            <person name="Teske A."/>
            <person name="Baker B.J."/>
        </authorList>
    </citation>
    <scope>NUCLEOTIDE SEQUENCE [LARGE SCALE GENOMIC DNA]</scope>
    <source>
        <strain evidence="1">B7_G13</strain>
    </source>
</reference>
<dbReference type="Gene3D" id="4.10.520.10">
    <property type="entry name" value="IHF-like DNA-binding proteins"/>
    <property type="match status" value="1"/>
</dbReference>